<organism evidence="2 3">
    <name type="scientific">Kwoniella europaea PYCC6329</name>
    <dbReference type="NCBI Taxonomy" id="1423913"/>
    <lineage>
        <taxon>Eukaryota</taxon>
        <taxon>Fungi</taxon>
        <taxon>Dikarya</taxon>
        <taxon>Basidiomycota</taxon>
        <taxon>Agaricomycotina</taxon>
        <taxon>Tremellomycetes</taxon>
        <taxon>Tremellales</taxon>
        <taxon>Cryptococcaceae</taxon>
        <taxon>Kwoniella</taxon>
    </lineage>
</organism>
<keyword evidence="3" id="KW-1185">Reference proteome</keyword>
<protein>
    <submittedName>
        <fullName evidence="2">Uncharacterized protein</fullName>
    </submittedName>
</protein>
<dbReference type="Proteomes" id="UP001358614">
    <property type="component" value="Chromosome 1"/>
</dbReference>
<dbReference type="KEGG" id="ker:91104532"/>
<sequence>MEVLRSSLNDFKEEMWEDMHKLRIETEAALGNIILRNAELRIDVNRLADEHQEKLKGLEESMKGFMGDMCDVKVEIGEIECKVLANEDKGKTEDVDSTVEELKKGLARLAQELDEDIFHDANDIREMVTSVSKKDLPILKRFIQRSASDCCRLRVYDRTVKNKNNAIVSNNDND</sequence>
<dbReference type="GeneID" id="91104532"/>
<reference evidence="2 3" key="1">
    <citation type="submission" date="2024-01" db="EMBL/GenBank/DDBJ databases">
        <title>Comparative genomics of Cryptococcus and Kwoniella reveals pathogenesis evolution and contrasting modes of karyotype evolution via chromosome fusion or intercentromeric recombination.</title>
        <authorList>
            <person name="Coelho M.A."/>
            <person name="David-Palma M."/>
            <person name="Shea T."/>
            <person name="Bowers K."/>
            <person name="McGinley-Smith S."/>
            <person name="Mohammad A.W."/>
            <person name="Gnirke A."/>
            <person name="Yurkov A.M."/>
            <person name="Nowrousian M."/>
            <person name="Sun S."/>
            <person name="Cuomo C.A."/>
            <person name="Heitman J."/>
        </authorList>
    </citation>
    <scope>NUCLEOTIDE SEQUENCE [LARGE SCALE GENOMIC DNA]</scope>
    <source>
        <strain evidence="2 3">PYCC6329</strain>
    </source>
</reference>
<gene>
    <name evidence="2" type="ORF">V865_005731</name>
</gene>
<name>A0AAX4KPV5_9TREE</name>
<dbReference type="RefSeq" id="XP_066085597.1">
    <property type="nucleotide sequence ID" value="XM_066229500.1"/>
</dbReference>
<dbReference type="EMBL" id="CP144089">
    <property type="protein sequence ID" value="WWD07630.1"/>
    <property type="molecule type" value="Genomic_DNA"/>
</dbReference>
<keyword evidence="1" id="KW-0175">Coiled coil</keyword>
<feature type="coiled-coil region" evidence="1">
    <location>
        <begin position="41"/>
        <end position="68"/>
    </location>
</feature>
<proteinExistence type="predicted"/>
<evidence type="ECO:0000313" key="3">
    <source>
        <dbReference type="Proteomes" id="UP001358614"/>
    </source>
</evidence>
<evidence type="ECO:0000256" key="1">
    <source>
        <dbReference type="SAM" id="Coils"/>
    </source>
</evidence>
<evidence type="ECO:0000313" key="2">
    <source>
        <dbReference type="EMBL" id="WWD07630.1"/>
    </source>
</evidence>
<dbReference type="AlphaFoldDB" id="A0AAX4KPV5"/>
<accession>A0AAX4KPV5</accession>